<reference evidence="3 5" key="2">
    <citation type="submission" date="2023-07" db="EMBL/GenBank/DDBJ databases">
        <title>Sequencing the genomes of 1000 actinobacteria strains.</title>
        <authorList>
            <person name="Klenk H.-P."/>
        </authorList>
    </citation>
    <scope>NUCLEOTIDE SEQUENCE [LARGE SCALE GENOMIC DNA]</scope>
    <source>
        <strain evidence="3 5">DSM 44724</strain>
    </source>
</reference>
<dbReference type="Proteomes" id="UP001183604">
    <property type="component" value="Unassembled WGS sequence"/>
</dbReference>
<accession>A0A9X3PN32</accession>
<dbReference type="EMBL" id="JAPZVQ010000020">
    <property type="protein sequence ID" value="MDA1387897.1"/>
    <property type="molecule type" value="Genomic_DNA"/>
</dbReference>
<dbReference type="AlphaFoldDB" id="A0A9X3PN32"/>
<reference evidence="2" key="1">
    <citation type="submission" date="2022-12" db="EMBL/GenBank/DDBJ databases">
        <title>Gycomyces niveus sp.nov., a novel actinomycete isolated from soil in Shouguang.</title>
        <authorList>
            <person name="Yang X."/>
        </authorList>
    </citation>
    <scope>NUCLEOTIDE SEQUENCE</scope>
    <source>
        <strain evidence="2">DSM 44724</strain>
    </source>
</reference>
<evidence type="ECO:0000313" key="2">
    <source>
        <dbReference type="EMBL" id="MDA1387897.1"/>
    </source>
</evidence>
<organism evidence="2 4">
    <name type="scientific">Glycomyces lechevalierae</name>
    <dbReference type="NCBI Taxonomy" id="256034"/>
    <lineage>
        <taxon>Bacteria</taxon>
        <taxon>Bacillati</taxon>
        <taxon>Actinomycetota</taxon>
        <taxon>Actinomycetes</taxon>
        <taxon>Glycomycetales</taxon>
        <taxon>Glycomycetaceae</taxon>
        <taxon>Glycomyces</taxon>
    </lineage>
</organism>
<dbReference type="RefSeq" id="WP_270124396.1">
    <property type="nucleotide sequence ID" value="NZ_BAAAOM010000002.1"/>
</dbReference>
<dbReference type="Proteomes" id="UP001145799">
    <property type="component" value="Unassembled WGS sequence"/>
</dbReference>
<name>A0A9X3PN32_9ACTN</name>
<sequence length="52" mass="6239">MTYPVERIEEEIGYVAYYFHWGLDEILDLEHPDRQRYVARIAALNARVNEGR</sequence>
<proteinExistence type="predicted"/>
<protein>
    <recommendedName>
        <fullName evidence="1">DUF6760 domain-containing protein</fullName>
    </recommendedName>
</protein>
<feature type="domain" description="DUF6760" evidence="1">
    <location>
        <begin position="5"/>
        <end position="51"/>
    </location>
</feature>
<keyword evidence="5" id="KW-1185">Reference proteome</keyword>
<evidence type="ECO:0000259" key="1">
    <source>
        <dbReference type="Pfam" id="PF20546"/>
    </source>
</evidence>
<evidence type="ECO:0000313" key="4">
    <source>
        <dbReference type="Proteomes" id="UP001145799"/>
    </source>
</evidence>
<dbReference type="Pfam" id="PF20546">
    <property type="entry name" value="DUF6760"/>
    <property type="match status" value="1"/>
</dbReference>
<dbReference type="EMBL" id="JAVDYD010000001">
    <property type="protein sequence ID" value="MDR7336565.1"/>
    <property type="molecule type" value="Genomic_DNA"/>
</dbReference>
<evidence type="ECO:0000313" key="3">
    <source>
        <dbReference type="EMBL" id="MDR7336565.1"/>
    </source>
</evidence>
<comment type="caution">
    <text evidence="2">The sequence shown here is derived from an EMBL/GenBank/DDBJ whole genome shotgun (WGS) entry which is preliminary data.</text>
</comment>
<dbReference type="InterPro" id="IPR046648">
    <property type="entry name" value="DUF6760"/>
</dbReference>
<gene>
    <name evidence="3" type="ORF">J2S69_000284</name>
    <name evidence="2" type="ORF">O2L01_23085</name>
</gene>
<evidence type="ECO:0000313" key="5">
    <source>
        <dbReference type="Proteomes" id="UP001183604"/>
    </source>
</evidence>